<dbReference type="InParanoid" id="A0BAW6"/>
<dbReference type="Proteomes" id="UP000000600">
    <property type="component" value="Unassembled WGS sequence"/>
</dbReference>
<evidence type="ECO:0000313" key="1">
    <source>
        <dbReference type="EMBL" id="CAK55683.1"/>
    </source>
</evidence>
<dbReference type="KEGG" id="ptm:GSPATT00000118001"/>
<evidence type="ECO:0000313" key="2">
    <source>
        <dbReference type="Proteomes" id="UP000000600"/>
    </source>
</evidence>
<proteinExistence type="predicted"/>
<accession>A0BAW6</accession>
<name>A0BAW6_PARTE</name>
<reference evidence="1 2" key="1">
    <citation type="journal article" date="2006" name="Nature">
        <title>Global trends of whole-genome duplications revealed by the ciliate Paramecium tetraurelia.</title>
        <authorList>
            <consortium name="Genoscope"/>
            <person name="Aury J.-M."/>
            <person name="Jaillon O."/>
            <person name="Duret L."/>
            <person name="Noel B."/>
            <person name="Jubin C."/>
            <person name="Porcel B.M."/>
            <person name="Segurens B."/>
            <person name="Daubin V."/>
            <person name="Anthouard V."/>
            <person name="Aiach N."/>
            <person name="Arnaiz O."/>
            <person name="Billaut A."/>
            <person name="Beisson J."/>
            <person name="Blanc I."/>
            <person name="Bouhouche K."/>
            <person name="Camara F."/>
            <person name="Duharcourt S."/>
            <person name="Guigo R."/>
            <person name="Gogendeau D."/>
            <person name="Katinka M."/>
            <person name="Keller A.-M."/>
            <person name="Kissmehl R."/>
            <person name="Klotz C."/>
            <person name="Koll F."/>
            <person name="Le Moue A."/>
            <person name="Lepere C."/>
            <person name="Malinsky S."/>
            <person name="Nowacki M."/>
            <person name="Nowak J.K."/>
            <person name="Plattner H."/>
            <person name="Poulain J."/>
            <person name="Ruiz F."/>
            <person name="Serrano V."/>
            <person name="Zagulski M."/>
            <person name="Dessen P."/>
            <person name="Betermier M."/>
            <person name="Weissenbach J."/>
            <person name="Scarpelli C."/>
            <person name="Schachter V."/>
            <person name="Sperling L."/>
            <person name="Meyer E."/>
            <person name="Cohen J."/>
            <person name="Wincker P."/>
        </authorList>
    </citation>
    <scope>NUCLEOTIDE SEQUENCE [LARGE SCALE GENOMIC DNA]</scope>
    <source>
        <strain evidence="1 2">Stock d4-2</strain>
    </source>
</reference>
<dbReference type="OMA" id="WQFFLEA"/>
<organism evidence="1 2">
    <name type="scientific">Paramecium tetraurelia</name>
    <dbReference type="NCBI Taxonomy" id="5888"/>
    <lineage>
        <taxon>Eukaryota</taxon>
        <taxon>Sar</taxon>
        <taxon>Alveolata</taxon>
        <taxon>Ciliophora</taxon>
        <taxon>Intramacronucleata</taxon>
        <taxon>Oligohymenophorea</taxon>
        <taxon>Peniculida</taxon>
        <taxon>Parameciidae</taxon>
        <taxon>Paramecium</taxon>
    </lineage>
</organism>
<dbReference type="RefSeq" id="XP_001423081.1">
    <property type="nucleotide sequence ID" value="XM_001423044.1"/>
</dbReference>
<dbReference type="GeneID" id="5008865"/>
<dbReference type="OrthoDB" id="296453at2759"/>
<dbReference type="HOGENOM" id="CLU_1819577_0_0_1"/>
<sequence length="117" mass="13493">MQLCPQVDDNEPIVLGNVSEEWQFFLEAWKHIPIKYYSLQVGNCYILIPKREGKYASSNINIRIILSILSKDEGMYVKFTITPPSTPCKINVKFVIEDIITQLPVEGIEMEINVKNF</sequence>
<protein>
    <submittedName>
        <fullName evidence="1">Uncharacterized protein</fullName>
    </submittedName>
</protein>
<gene>
    <name evidence="1" type="ORF">GSPATT00000118001</name>
</gene>
<keyword evidence="2" id="KW-1185">Reference proteome</keyword>
<dbReference type="EMBL" id="CT867985">
    <property type="protein sequence ID" value="CAK55683.1"/>
    <property type="molecule type" value="Genomic_DNA"/>
</dbReference>
<dbReference type="AlphaFoldDB" id="A0BAW6"/>